<reference evidence="1" key="1">
    <citation type="journal article" date="2009" name="Plant Mol. Biol.">
        <title>Insights into corn genes derived from large-scale cDNA sequencing.</title>
        <authorList>
            <person name="Alexandrov N.N."/>
            <person name="Brover V.V."/>
            <person name="Freidin S."/>
            <person name="Troukhan M.E."/>
            <person name="Tatarinova T.V."/>
            <person name="Zhang H."/>
            <person name="Swaller T.J."/>
            <person name="Lu Y.P."/>
            <person name="Bouck J."/>
            <person name="Flavell R.B."/>
            <person name="Feldmann K.A."/>
        </authorList>
    </citation>
    <scope>NUCLEOTIDE SEQUENCE</scope>
</reference>
<protein>
    <submittedName>
        <fullName evidence="1">Uncharacterized protein</fullName>
    </submittedName>
</protein>
<dbReference type="GeneID" id="100275761"/>
<evidence type="ECO:0000313" key="1">
    <source>
        <dbReference type="EMBL" id="ACG30041.1"/>
    </source>
</evidence>
<dbReference type="AlphaFoldDB" id="B6SYV8"/>
<dbReference type="EMBL" id="EU957923">
    <property type="protein sequence ID" value="ACG30041.1"/>
    <property type="molecule type" value="mRNA"/>
</dbReference>
<dbReference type="KEGG" id="zma:100275761"/>
<dbReference type="RefSeq" id="NP_001143237.1">
    <property type="nucleotide sequence ID" value="NM_001149765.2"/>
</dbReference>
<accession>B6SYV8</accession>
<name>B6SYV8_MAIZE</name>
<proteinExistence type="evidence at transcript level"/>
<sequence length="94" mass="10543">MTRKSFERTGNKLWSAISGQRQRHAVDVAVHDEYFAALGNLHGVGLDPQLTVVKDLLHSVPALIFHHRLSPARCYSVVDDDARTYKSIFALQKA</sequence>
<organism evidence="1">
    <name type="scientific">Zea mays</name>
    <name type="common">Maize</name>
    <dbReference type="NCBI Taxonomy" id="4577"/>
    <lineage>
        <taxon>Eukaryota</taxon>
        <taxon>Viridiplantae</taxon>
        <taxon>Streptophyta</taxon>
        <taxon>Embryophyta</taxon>
        <taxon>Tracheophyta</taxon>
        <taxon>Spermatophyta</taxon>
        <taxon>Magnoliopsida</taxon>
        <taxon>Liliopsida</taxon>
        <taxon>Poales</taxon>
        <taxon>Poaceae</taxon>
        <taxon>PACMAD clade</taxon>
        <taxon>Panicoideae</taxon>
        <taxon>Andropogonodae</taxon>
        <taxon>Andropogoneae</taxon>
        <taxon>Tripsacinae</taxon>
        <taxon>Zea</taxon>
    </lineage>
</organism>